<dbReference type="Proteomes" id="UP001200642">
    <property type="component" value="Unassembled WGS sequence"/>
</dbReference>
<dbReference type="EMBL" id="JAIRBC010000001">
    <property type="protein sequence ID" value="MCG2459131.1"/>
    <property type="molecule type" value="Genomic_DNA"/>
</dbReference>
<dbReference type="GO" id="GO:0019305">
    <property type="term" value="P:dTDP-rhamnose biosynthetic process"/>
    <property type="evidence" value="ECO:0007669"/>
    <property type="project" value="UniProtKB-UniRule"/>
</dbReference>
<sequence>MKVIETDLKGCCLIEPTIFKDNRGVFFESYNHSKFEDALGQRVDFVQDNHSVSHKGVLRGLHFQTGKHAQAKLVRVAQGKALDVVVDFRANSATFGQHFKMILSESNAKLLFVPKGMAHGFLALEDNTVFLYKCDAYYHKESEGGIIYNDPELGIDWEYPLDQVLLSQKDLELPSFKSVLQ</sequence>
<dbReference type="RefSeq" id="WP_317900285.1">
    <property type="nucleotide sequence ID" value="NZ_JAIRBC010000001.1"/>
</dbReference>
<evidence type="ECO:0000313" key="8">
    <source>
        <dbReference type="EMBL" id="MCG2459131.1"/>
    </source>
</evidence>
<evidence type="ECO:0000256" key="4">
    <source>
        <dbReference type="ARBA" id="ARBA00019595"/>
    </source>
</evidence>
<dbReference type="NCBIfam" id="TIGR01221">
    <property type="entry name" value="rmlC"/>
    <property type="match status" value="1"/>
</dbReference>
<dbReference type="InterPro" id="IPR011051">
    <property type="entry name" value="RmlC_Cupin_sf"/>
</dbReference>
<proteinExistence type="inferred from homology"/>
<keyword evidence="7 8" id="KW-0413">Isomerase</keyword>
<evidence type="ECO:0000256" key="1">
    <source>
        <dbReference type="ARBA" id="ARBA00001298"/>
    </source>
</evidence>
<evidence type="ECO:0000256" key="7">
    <source>
        <dbReference type="RuleBase" id="RU364069"/>
    </source>
</evidence>
<comment type="pathway">
    <text evidence="7">Carbohydrate biosynthesis; dTDP-L-rhamnose biosynthesis.</text>
</comment>
<feature type="site" description="Participates in a stacking interaction with the thymidine ring of dTDP-4-oxo-6-deoxyglucose" evidence="6">
    <location>
        <position position="138"/>
    </location>
</feature>
<feature type="active site" description="Proton acceptor" evidence="5">
    <location>
        <position position="62"/>
    </location>
</feature>
<dbReference type="GO" id="GO:0000271">
    <property type="term" value="P:polysaccharide biosynthetic process"/>
    <property type="evidence" value="ECO:0007669"/>
    <property type="project" value="TreeGrafter"/>
</dbReference>
<dbReference type="SUPFAM" id="SSF51182">
    <property type="entry name" value="RmlC-like cupins"/>
    <property type="match status" value="1"/>
</dbReference>
<keyword evidence="9" id="KW-1185">Reference proteome</keyword>
<reference evidence="8" key="1">
    <citation type="submission" date="2023-02" db="EMBL/GenBank/DDBJ databases">
        <title>Genome of Flavobacteriaceae gen. nov. sp. strain F89.</title>
        <authorList>
            <person name="Wang Y."/>
        </authorList>
    </citation>
    <scope>NUCLEOTIDE SEQUENCE</scope>
    <source>
        <strain evidence="8">F89</strain>
    </source>
</reference>
<evidence type="ECO:0000313" key="9">
    <source>
        <dbReference type="Proteomes" id="UP001200642"/>
    </source>
</evidence>
<accession>A0AAE3ESX4</accession>
<evidence type="ECO:0000256" key="2">
    <source>
        <dbReference type="ARBA" id="ARBA00001997"/>
    </source>
</evidence>
<dbReference type="PANTHER" id="PTHR21047">
    <property type="entry name" value="DTDP-6-DEOXY-D-GLUCOSE-3,5 EPIMERASE"/>
    <property type="match status" value="1"/>
</dbReference>
<comment type="catalytic activity">
    <reaction evidence="1 7">
        <text>dTDP-4-dehydro-6-deoxy-alpha-D-glucose = dTDP-4-dehydro-beta-L-rhamnose</text>
        <dbReference type="Rhea" id="RHEA:16969"/>
        <dbReference type="ChEBI" id="CHEBI:57649"/>
        <dbReference type="ChEBI" id="CHEBI:62830"/>
        <dbReference type="EC" id="5.1.3.13"/>
    </reaction>
</comment>
<protein>
    <recommendedName>
        <fullName evidence="4 7">dTDP-4-dehydrorhamnose 3,5-epimerase</fullName>
        <ecNumber evidence="3 7">5.1.3.13</ecNumber>
    </recommendedName>
    <alternativeName>
        <fullName evidence="7">Thymidine diphospho-4-keto-rhamnose 3,5-epimerase</fullName>
    </alternativeName>
</protein>
<dbReference type="CDD" id="cd00438">
    <property type="entry name" value="cupin_RmlC"/>
    <property type="match status" value="1"/>
</dbReference>
<dbReference type="GO" id="GO:0008830">
    <property type="term" value="F:dTDP-4-dehydrorhamnose 3,5-epimerase activity"/>
    <property type="evidence" value="ECO:0007669"/>
    <property type="project" value="UniProtKB-UniRule"/>
</dbReference>
<dbReference type="InterPro" id="IPR014710">
    <property type="entry name" value="RmlC-like_jellyroll"/>
</dbReference>
<evidence type="ECO:0000256" key="3">
    <source>
        <dbReference type="ARBA" id="ARBA00012098"/>
    </source>
</evidence>
<gene>
    <name evidence="8" type="primary">rfbC</name>
    <name evidence="8" type="ORF">K8352_00050</name>
</gene>
<name>A0AAE3ESX4_9FLAO</name>
<dbReference type="Gene3D" id="2.60.120.10">
    <property type="entry name" value="Jelly Rolls"/>
    <property type="match status" value="1"/>
</dbReference>
<comment type="function">
    <text evidence="2 7">Catalyzes the epimerization of the C3' and C5'positions of dTDP-6-deoxy-D-xylo-4-hexulose, forming dTDP-6-deoxy-L-lyxo-4-hexulose.</text>
</comment>
<dbReference type="Pfam" id="PF00908">
    <property type="entry name" value="dTDP_sugar_isom"/>
    <property type="match status" value="1"/>
</dbReference>
<evidence type="ECO:0000256" key="5">
    <source>
        <dbReference type="PIRSR" id="PIRSR600888-1"/>
    </source>
</evidence>
<comment type="subunit">
    <text evidence="7">Homodimer.</text>
</comment>
<comment type="caution">
    <text evidence="8">The sequence shown here is derived from an EMBL/GenBank/DDBJ whole genome shotgun (WGS) entry which is preliminary data.</text>
</comment>
<feature type="active site" description="Proton donor" evidence="5">
    <location>
        <position position="132"/>
    </location>
</feature>
<dbReference type="EC" id="5.1.3.13" evidence="3 7"/>
<comment type="similarity">
    <text evidence="7">Belongs to the dTDP-4-dehydrorhamnose 3,5-epimerase family.</text>
</comment>
<dbReference type="GO" id="GO:0005829">
    <property type="term" value="C:cytosol"/>
    <property type="evidence" value="ECO:0007669"/>
    <property type="project" value="TreeGrafter"/>
</dbReference>
<dbReference type="InterPro" id="IPR000888">
    <property type="entry name" value="RmlC-like"/>
</dbReference>
<organism evidence="8 9">
    <name type="scientific">Cerina litoralis</name>
    <dbReference type="NCBI Taxonomy" id="2874477"/>
    <lineage>
        <taxon>Bacteria</taxon>
        <taxon>Pseudomonadati</taxon>
        <taxon>Bacteroidota</taxon>
        <taxon>Flavobacteriia</taxon>
        <taxon>Flavobacteriales</taxon>
        <taxon>Flavobacteriaceae</taxon>
        <taxon>Cerina</taxon>
    </lineage>
</organism>
<dbReference type="PANTHER" id="PTHR21047:SF2">
    <property type="entry name" value="THYMIDINE DIPHOSPHO-4-KETO-RHAMNOSE 3,5-EPIMERASE"/>
    <property type="match status" value="1"/>
</dbReference>
<dbReference type="AlphaFoldDB" id="A0AAE3ESX4"/>
<evidence type="ECO:0000256" key="6">
    <source>
        <dbReference type="PIRSR" id="PIRSR600888-3"/>
    </source>
</evidence>